<dbReference type="Proteomes" id="UP000275408">
    <property type="component" value="Unassembled WGS sequence"/>
</dbReference>
<reference evidence="1 2" key="1">
    <citation type="journal article" date="2018" name="Sci. Rep.">
        <title>Comparative analysis of the Pocillopora damicornis genome highlights role of immune system in coral evolution.</title>
        <authorList>
            <person name="Cunning R."/>
            <person name="Bay R.A."/>
            <person name="Gillette P."/>
            <person name="Baker A.C."/>
            <person name="Traylor-Knowles N."/>
        </authorList>
    </citation>
    <scope>NUCLEOTIDE SEQUENCE [LARGE SCALE GENOMIC DNA]</scope>
    <source>
        <strain evidence="1">RSMAS</strain>
        <tissue evidence="1">Whole animal</tissue>
    </source>
</reference>
<evidence type="ECO:0000313" key="2">
    <source>
        <dbReference type="Proteomes" id="UP000275408"/>
    </source>
</evidence>
<accession>A0A3M6UM12</accession>
<dbReference type="AlphaFoldDB" id="A0A3M6UM12"/>
<name>A0A3M6UM12_POCDA</name>
<feature type="non-terminal residue" evidence="1">
    <location>
        <position position="1"/>
    </location>
</feature>
<organism evidence="1 2">
    <name type="scientific">Pocillopora damicornis</name>
    <name type="common">Cauliflower coral</name>
    <name type="synonym">Millepora damicornis</name>
    <dbReference type="NCBI Taxonomy" id="46731"/>
    <lineage>
        <taxon>Eukaryota</taxon>
        <taxon>Metazoa</taxon>
        <taxon>Cnidaria</taxon>
        <taxon>Anthozoa</taxon>
        <taxon>Hexacorallia</taxon>
        <taxon>Scleractinia</taxon>
        <taxon>Astrocoeniina</taxon>
        <taxon>Pocilloporidae</taxon>
        <taxon>Pocillopora</taxon>
    </lineage>
</organism>
<sequence length="159" mass="18379">ASMQPRLPHHVTTKKRAWTVEGFAKRSALPQKFLEFCGSFPIYTIEQTSIDFNVSSFSRGHGRYRRSGPNTTPHTFKNFPTCSYEGMINMGKCLKKAIDEEKKNGHHVNRKLECKFEVHLCYYVVDCLPNGQGYYTCTKVDHMFNFLGFCCNMICDEKK</sequence>
<protein>
    <submittedName>
        <fullName evidence="1">Uncharacterized protein</fullName>
    </submittedName>
</protein>
<evidence type="ECO:0000313" key="1">
    <source>
        <dbReference type="EMBL" id="RMX54696.1"/>
    </source>
</evidence>
<proteinExistence type="predicted"/>
<dbReference type="EMBL" id="RCHS01001217">
    <property type="protein sequence ID" value="RMX54696.1"/>
    <property type="molecule type" value="Genomic_DNA"/>
</dbReference>
<gene>
    <name evidence="1" type="ORF">pdam_00025102</name>
</gene>
<keyword evidence="2" id="KW-1185">Reference proteome</keyword>
<comment type="caution">
    <text evidence="1">The sequence shown here is derived from an EMBL/GenBank/DDBJ whole genome shotgun (WGS) entry which is preliminary data.</text>
</comment>